<reference evidence="1" key="1">
    <citation type="submission" date="2014-09" db="EMBL/GenBank/DDBJ databases">
        <authorList>
            <person name="Magalhaes I.L.F."/>
            <person name="Oliveira U."/>
            <person name="Santos F.R."/>
            <person name="Vidigal T.H.D.A."/>
            <person name="Brescovit A.D."/>
            <person name="Santos A.J."/>
        </authorList>
    </citation>
    <scope>NUCLEOTIDE SEQUENCE</scope>
    <source>
        <tissue evidence="1">Shoot tissue taken approximately 20 cm above the soil surface</tissue>
    </source>
</reference>
<dbReference type="AlphaFoldDB" id="A0A0A9H1D9"/>
<dbReference type="Gene3D" id="1.10.600.10">
    <property type="entry name" value="Farnesyl Diphosphate Synthase"/>
    <property type="match status" value="1"/>
</dbReference>
<proteinExistence type="predicted"/>
<accession>A0A0A9H1D9</accession>
<reference evidence="1" key="2">
    <citation type="journal article" date="2015" name="Data Brief">
        <title>Shoot transcriptome of the giant reed, Arundo donax.</title>
        <authorList>
            <person name="Barrero R.A."/>
            <person name="Guerrero F.D."/>
            <person name="Moolhuijzen P."/>
            <person name="Goolsby J.A."/>
            <person name="Tidwell J."/>
            <person name="Bellgard S.E."/>
            <person name="Bellgard M.I."/>
        </authorList>
    </citation>
    <scope>NUCLEOTIDE SEQUENCE</scope>
    <source>
        <tissue evidence="1">Shoot tissue taken approximately 20 cm above the soil surface</tissue>
    </source>
</reference>
<dbReference type="InterPro" id="IPR008949">
    <property type="entry name" value="Isoprenoid_synthase_dom_sf"/>
</dbReference>
<dbReference type="EMBL" id="GBRH01171208">
    <property type="protein sequence ID" value="JAE26688.1"/>
    <property type="molecule type" value="Transcribed_RNA"/>
</dbReference>
<organism evidence="1">
    <name type="scientific">Arundo donax</name>
    <name type="common">Giant reed</name>
    <name type="synonym">Donax arundinaceus</name>
    <dbReference type="NCBI Taxonomy" id="35708"/>
    <lineage>
        <taxon>Eukaryota</taxon>
        <taxon>Viridiplantae</taxon>
        <taxon>Streptophyta</taxon>
        <taxon>Embryophyta</taxon>
        <taxon>Tracheophyta</taxon>
        <taxon>Spermatophyta</taxon>
        <taxon>Magnoliopsida</taxon>
        <taxon>Liliopsida</taxon>
        <taxon>Poales</taxon>
        <taxon>Poaceae</taxon>
        <taxon>PACMAD clade</taxon>
        <taxon>Arundinoideae</taxon>
        <taxon>Arundineae</taxon>
        <taxon>Arundo</taxon>
    </lineage>
</organism>
<dbReference type="SUPFAM" id="SSF48576">
    <property type="entry name" value="Terpenoid synthases"/>
    <property type="match status" value="1"/>
</dbReference>
<evidence type="ECO:0000313" key="1">
    <source>
        <dbReference type="EMBL" id="JAE26688.1"/>
    </source>
</evidence>
<protein>
    <submittedName>
        <fullName evidence="1">Uncharacterized protein</fullName>
    </submittedName>
</protein>
<sequence>MVEHAWRRINRACMEMDRALLPAAQLVVNLTKTLEVIYLGGRDAYTFARDLKDLVISLFLKAPAI</sequence>
<name>A0A0A9H1D9_ARUDO</name>